<dbReference type="PROSITE" id="PS50181">
    <property type="entry name" value="FBOX"/>
    <property type="match status" value="1"/>
</dbReference>
<proteinExistence type="predicted"/>
<feature type="compositionally biased region" description="Low complexity" evidence="1">
    <location>
        <begin position="573"/>
        <end position="584"/>
    </location>
</feature>
<feature type="domain" description="F-box" evidence="2">
    <location>
        <begin position="6"/>
        <end position="52"/>
    </location>
</feature>
<feature type="region of interest" description="Disordered" evidence="1">
    <location>
        <begin position="570"/>
        <end position="628"/>
    </location>
</feature>
<evidence type="ECO:0000256" key="1">
    <source>
        <dbReference type="SAM" id="MobiDB-lite"/>
    </source>
</evidence>
<protein>
    <recommendedName>
        <fullName evidence="2">F-box domain-containing protein</fullName>
    </recommendedName>
</protein>
<dbReference type="EMBL" id="JAACJK010000229">
    <property type="protein sequence ID" value="KAF5310480.1"/>
    <property type="molecule type" value="Genomic_DNA"/>
</dbReference>
<accession>A0A8H5ES76</accession>
<evidence type="ECO:0000259" key="2">
    <source>
        <dbReference type="PROSITE" id="PS50181"/>
    </source>
</evidence>
<dbReference type="InterPro" id="IPR036047">
    <property type="entry name" value="F-box-like_dom_sf"/>
</dbReference>
<evidence type="ECO:0000313" key="4">
    <source>
        <dbReference type="Proteomes" id="UP000541558"/>
    </source>
</evidence>
<dbReference type="OrthoDB" id="3149552at2759"/>
<dbReference type="SMART" id="SM00256">
    <property type="entry name" value="FBOX"/>
    <property type="match status" value="1"/>
</dbReference>
<dbReference type="AlphaFoldDB" id="A0A8H5ES76"/>
<dbReference type="Proteomes" id="UP000541558">
    <property type="component" value="Unassembled WGS sequence"/>
</dbReference>
<keyword evidence="4" id="KW-1185">Reference proteome</keyword>
<feature type="compositionally biased region" description="Basic and acidic residues" evidence="1">
    <location>
        <begin position="482"/>
        <end position="493"/>
    </location>
</feature>
<dbReference type="InterPro" id="IPR001810">
    <property type="entry name" value="F-box_dom"/>
</dbReference>
<dbReference type="CDD" id="cd09917">
    <property type="entry name" value="F-box_SF"/>
    <property type="match status" value="1"/>
</dbReference>
<feature type="compositionally biased region" description="Acidic residues" evidence="1">
    <location>
        <begin position="402"/>
        <end position="412"/>
    </location>
</feature>
<dbReference type="Pfam" id="PF00646">
    <property type="entry name" value="F-box"/>
    <property type="match status" value="1"/>
</dbReference>
<feature type="region of interest" description="Disordered" evidence="1">
    <location>
        <begin position="394"/>
        <end position="498"/>
    </location>
</feature>
<feature type="compositionally biased region" description="Acidic residues" evidence="1">
    <location>
        <begin position="448"/>
        <end position="458"/>
    </location>
</feature>
<feature type="compositionally biased region" description="Acidic residues" evidence="1">
    <location>
        <begin position="585"/>
        <end position="616"/>
    </location>
</feature>
<reference evidence="3 4" key="1">
    <citation type="journal article" date="2020" name="ISME J.">
        <title>Uncovering the hidden diversity of litter-decomposition mechanisms in mushroom-forming fungi.</title>
        <authorList>
            <person name="Floudas D."/>
            <person name="Bentzer J."/>
            <person name="Ahren D."/>
            <person name="Johansson T."/>
            <person name="Persson P."/>
            <person name="Tunlid A."/>
        </authorList>
    </citation>
    <scope>NUCLEOTIDE SEQUENCE [LARGE SCALE GENOMIC DNA]</scope>
    <source>
        <strain evidence="3 4">CBS 175.51</strain>
    </source>
</reference>
<dbReference type="SUPFAM" id="SSF81383">
    <property type="entry name" value="F-box domain"/>
    <property type="match status" value="1"/>
</dbReference>
<comment type="caution">
    <text evidence="3">The sequence shown here is derived from an EMBL/GenBank/DDBJ whole genome shotgun (WGS) entry which is preliminary data.</text>
</comment>
<evidence type="ECO:0000313" key="3">
    <source>
        <dbReference type="EMBL" id="KAF5310480.1"/>
    </source>
</evidence>
<gene>
    <name evidence="3" type="ORF">D9611_012271</name>
</gene>
<organism evidence="3 4">
    <name type="scientific">Ephemerocybe angulata</name>
    <dbReference type="NCBI Taxonomy" id="980116"/>
    <lineage>
        <taxon>Eukaryota</taxon>
        <taxon>Fungi</taxon>
        <taxon>Dikarya</taxon>
        <taxon>Basidiomycota</taxon>
        <taxon>Agaricomycotina</taxon>
        <taxon>Agaricomycetes</taxon>
        <taxon>Agaricomycetidae</taxon>
        <taxon>Agaricales</taxon>
        <taxon>Agaricineae</taxon>
        <taxon>Psathyrellaceae</taxon>
        <taxon>Ephemerocybe</taxon>
    </lineage>
</organism>
<sequence>MESTPPSTFLSLPAEILINVLDKLDLKSVISSTQTCHKIKQIFEDSSRLQYAAELELAGMKDNPYCAMPIAERLDRLRRREDAWRELQPDFLATLPVPRAPSSIYDVTPNVYLLGVAVAPDIPLTRGIQSMRLPSEMGDTTTPFLELQMTKPIVDFGTSIEEHDLLAVVTMASAPDTESMFALEVALIRHSTGMMHDEAQKPLLLLGGVNDIPSISIEVSGENLAVIVVNHRELDTPTLFHLFNWRTGARKGAVRQMHNAGLAFLREDILFNPDTDANTFNLYHIPFSTPGVDDKDLEMQRILSLSLPELSENHRIVTLQCRCDPSPTSGDAYPRYSSHKRPFSNDPAHAIMIVEMRVRDLASGRELPDAFVMFVHRRKLLDLLPEGWERNLKASQTREEASMDVEGEDAEAGQEGAPQPPPSLSPSSEVDDADAASVPGAYPTSSEMDADAPTESDDTAPSTSAPGPSIPGAYPTPDLDEHDSSSEAVKRIPWDSWGPANTRWLDADKFSSVYITSTAGQRFVSISKSARVEASKLRVIDFNGYHVRKAAQALGKGIWKGSRIVGVEVPRVQQESQAANQSAEGDGEAEEEAEGEADDDEEGAEGADEDEDEAREEQDQGLMGCKGAFKQDPLESRLPYLEMKTKTKHNYNAVLVDEQRILGIRNISGEEWNVVREVEIIHYG</sequence>
<name>A0A8H5ES76_9AGAR</name>